<sequence length="115" mass="12716">MVRGSEKCGNSREFFGHILRDKGEEKRFIESKGSSRRRFAGPGHSGLAESRSVLADQALHVPCGLRKIGATLWRRKKCGNPRRFLGKVDRNSKISVKVGTPIFSTEKSVVGGHHS</sequence>
<evidence type="ECO:0000256" key="1">
    <source>
        <dbReference type="SAM" id="MobiDB-lite"/>
    </source>
</evidence>
<reference evidence="2 3" key="1">
    <citation type="submission" date="2016-04" db="EMBL/GenBank/DDBJ databases">
        <title>Complete genome seqeunce of Leptospira alstonii serovar Room22.</title>
        <authorList>
            <person name="Nally J.E."/>
            <person name="Bayles D.O."/>
            <person name="Hurley D."/>
            <person name="Fanning S."/>
            <person name="McMahon B.J."/>
            <person name="Arent Z."/>
        </authorList>
    </citation>
    <scope>NUCLEOTIDE SEQUENCE [LARGE SCALE GENOMIC DNA]</scope>
    <source>
        <strain evidence="2 3">GWTS #1</strain>
    </source>
</reference>
<proteinExistence type="predicted"/>
<gene>
    <name evidence="2" type="ORF">A0128_16530</name>
</gene>
<protein>
    <submittedName>
        <fullName evidence="2">Uncharacterized protein</fullName>
    </submittedName>
</protein>
<keyword evidence="3" id="KW-1185">Reference proteome</keyword>
<dbReference type="Proteomes" id="UP000094197">
    <property type="component" value="Chromosome 1"/>
</dbReference>
<evidence type="ECO:0000313" key="2">
    <source>
        <dbReference type="EMBL" id="AOP35308.1"/>
    </source>
</evidence>
<feature type="region of interest" description="Disordered" evidence="1">
    <location>
        <begin position="26"/>
        <end position="46"/>
    </location>
</feature>
<accession>A0A1D7V0G5</accession>
<evidence type="ECO:0000313" key="3">
    <source>
        <dbReference type="Proteomes" id="UP000094197"/>
    </source>
</evidence>
<dbReference type="AlphaFoldDB" id="A0A1D7V0G5"/>
<dbReference type="KEGG" id="laj:A0128_16530"/>
<name>A0A1D7V0G5_9LEPT</name>
<dbReference type="EMBL" id="CP015217">
    <property type="protein sequence ID" value="AOP35308.1"/>
    <property type="molecule type" value="Genomic_DNA"/>
</dbReference>
<organism evidence="2 3">
    <name type="scientific">Leptospira tipperaryensis</name>
    <dbReference type="NCBI Taxonomy" id="2564040"/>
    <lineage>
        <taxon>Bacteria</taxon>
        <taxon>Pseudomonadati</taxon>
        <taxon>Spirochaetota</taxon>
        <taxon>Spirochaetia</taxon>
        <taxon>Leptospirales</taxon>
        <taxon>Leptospiraceae</taxon>
        <taxon>Leptospira</taxon>
    </lineage>
</organism>